<comment type="similarity">
    <text evidence="1 3">Belongs to the bacterial histone-like protein family.</text>
</comment>
<dbReference type="Proteomes" id="UP000218627">
    <property type="component" value="Unassembled WGS sequence"/>
</dbReference>
<evidence type="ECO:0000256" key="2">
    <source>
        <dbReference type="ARBA" id="ARBA00023125"/>
    </source>
</evidence>
<evidence type="ECO:0000313" key="5">
    <source>
        <dbReference type="Proteomes" id="UP000218627"/>
    </source>
</evidence>
<accession>A0A285P449</accession>
<dbReference type="PANTHER" id="PTHR33175">
    <property type="entry name" value="DNA-BINDING PROTEIN HU"/>
    <property type="match status" value="1"/>
</dbReference>
<dbReference type="GO" id="GO:0030527">
    <property type="term" value="F:structural constituent of chromatin"/>
    <property type="evidence" value="ECO:0007669"/>
    <property type="project" value="InterPro"/>
</dbReference>
<dbReference type="InterPro" id="IPR000119">
    <property type="entry name" value="Hist_DNA-bd"/>
</dbReference>
<keyword evidence="5" id="KW-1185">Reference proteome</keyword>
<dbReference type="AlphaFoldDB" id="A0A285P449"/>
<dbReference type="SUPFAM" id="SSF47729">
    <property type="entry name" value="IHF-like DNA-binding proteins"/>
    <property type="match status" value="1"/>
</dbReference>
<dbReference type="Gene3D" id="4.10.520.10">
    <property type="entry name" value="IHF-like DNA-binding proteins"/>
    <property type="match status" value="1"/>
</dbReference>
<reference evidence="5" key="1">
    <citation type="submission" date="2017-09" db="EMBL/GenBank/DDBJ databases">
        <authorList>
            <person name="Varghese N."/>
            <person name="Submissions S."/>
        </authorList>
    </citation>
    <scope>NUCLEOTIDE SEQUENCE [LARGE SCALE GENOMIC DNA]</scope>
    <source>
        <strain evidence="5">DSM 2913</strain>
    </source>
</reference>
<dbReference type="SMART" id="SM00411">
    <property type="entry name" value="BHL"/>
    <property type="match status" value="1"/>
</dbReference>
<keyword evidence="2" id="KW-0238">DNA-binding</keyword>
<organism evidence="4 5">
    <name type="scientific">Hydrogenobacter hydrogenophilus</name>
    <dbReference type="NCBI Taxonomy" id="35835"/>
    <lineage>
        <taxon>Bacteria</taxon>
        <taxon>Pseudomonadati</taxon>
        <taxon>Aquificota</taxon>
        <taxon>Aquificia</taxon>
        <taxon>Aquificales</taxon>
        <taxon>Aquificaceae</taxon>
        <taxon>Hydrogenobacter</taxon>
    </lineage>
</organism>
<dbReference type="GO" id="GO:0003677">
    <property type="term" value="F:DNA binding"/>
    <property type="evidence" value="ECO:0007669"/>
    <property type="project" value="UniProtKB-KW"/>
</dbReference>
<gene>
    <name evidence="4" type="ORF">SAMN06265353_1618</name>
</gene>
<evidence type="ECO:0000256" key="1">
    <source>
        <dbReference type="ARBA" id="ARBA00010529"/>
    </source>
</evidence>
<name>A0A285P449_9AQUI</name>
<dbReference type="PRINTS" id="PR01727">
    <property type="entry name" value="DNABINDINGHU"/>
</dbReference>
<dbReference type="OrthoDB" id="9799835at2"/>
<proteinExistence type="inferred from homology"/>
<protein>
    <submittedName>
        <fullName evidence="4">Integration host factor subunit alpha</fullName>
    </submittedName>
</protein>
<dbReference type="RefSeq" id="WP_096603247.1">
    <property type="nucleotide sequence ID" value="NZ_OBEN01000012.1"/>
</dbReference>
<dbReference type="EMBL" id="OBEN01000012">
    <property type="protein sequence ID" value="SNZ16505.1"/>
    <property type="molecule type" value="Genomic_DNA"/>
</dbReference>
<dbReference type="InterPro" id="IPR010992">
    <property type="entry name" value="IHF-like_DNA-bd_dom_sf"/>
</dbReference>
<dbReference type="PANTHER" id="PTHR33175:SF2">
    <property type="entry name" value="INTEGRATION HOST FACTOR SUBUNIT ALPHA"/>
    <property type="match status" value="1"/>
</dbReference>
<dbReference type="GO" id="GO:0005829">
    <property type="term" value="C:cytosol"/>
    <property type="evidence" value="ECO:0007669"/>
    <property type="project" value="TreeGrafter"/>
</dbReference>
<evidence type="ECO:0000256" key="3">
    <source>
        <dbReference type="RuleBase" id="RU003939"/>
    </source>
</evidence>
<evidence type="ECO:0000313" key="4">
    <source>
        <dbReference type="EMBL" id="SNZ16505.1"/>
    </source>
</evidence>
<dbReference type="Pfam" id="PF00216">
    <property type="entry name" value="Bac_DNA_binding"/>
    <property type="match status" value="1"/>
</dbReference>
<sequence>MAKKSIVDQIWKEGSVSKKTLYSMLNYVFDLISKALQEGQEVKISSFGTFKVRQTKDRKGRNPRTGEMKVIKAKRTVQFKASKKLTVRLNMLVKKCKI</sequence>